<evidence type="ECO:0000256" key="1">
    <source>
        <dbReference type="SAM" id="MobiDB-lite"/>
    </source>
</evidence>
<feature type="region of interest" description="Disordered" evidence="1">
    <location>
        <begin position="157"/>
        <end position="176"/>
    </location>
</feature>
<keyword evidence="3" id="KW-1185">Reference proteome</keyword>
<name>A0A9W6ZL85_9STRA</name>
<accession>A0A9W6ZL85</accession>
<feature type="region of interest" description="Disordered" evidence="1">
    <location>
        <begin position="227"/>
        <end position="252"/>
    </location>
</feature>
<dbReference type="EMBL" id="BRXW01000453">
    <property type="protein sequence ID" value="GMH56457.1"/>
    <property type="molecule type" value="Genomic_DNA"/>
</dbReference>
<reference evidence="3" key="1">
    <citation type="journal article" date="2023" name="Commun. Biol.">
        <title>Genome analysis of Parmales, the sister group of diatoms, reveals the evolutionary specialization of diatoms from phago-mixotrophs to photoautotrophs.</title>
        <authorList>
            <person name="Ban H."/>
            <person name="Sato S."/>
            <person name="Yoshikawa S."/>
            <person name="Yamada K."/>
            <person name="Nakamura Y."/>
            <person name="Ichinomiya M."/>
            <person name="Sato N."/>
            <person name="Blanc-Mathieu R."/>
            <person name="Endo H."/>
            <person name="Kuwata A."/>
            <person name="Ogata H."/>
        </authorList>
    </citation>
    <scope>NUCLEOTIDE SEQUENCE [LARGE SCALE GENOMIC DNA]</scope>
    <source>
        <strain evidence="3">NIES 3700</strain>
    </source>
</reference>
<evidence type="ECO:0000313" key="3">
    <source>
        <dbReference type="Proteomes" id="UP001165122"/>
    </source>
</evidence>
<evidence type="ECO:0000313" key="2">
    <source>
        <dbReference type="EMBL" id="GMH56457.1"/>
    </source>
</evidence>
<comment type="caution">
    <text evidence="2">The sequence shown here is derived from an EMBL/GenBank/DDBJ whole genome shotgun (WGS) entry which is preliminary data.</text>
</comment>
<dbReference type="OrthoDB" id="10546239at2759"/>
<proteinExistence type="predicted"/>
<organism evidence="2 3">
    <name type="scientific">Triparma laevis f. longispina</name>
    <dbReference type="NCBI Taxonomy" id="1714387"/>
    <lineage>
        <taxon>Eukaryota</taxon>
        <taxon>Sar</taxon>
        <taxon>Stramenopiles</taxon>
        <taxon>Ochrophyta</taxon>
        <taxon>Bolidophyceae</taxon>
        <taxon>Parmales</taxon>
        <taxon>Triparmaceae</taxon>
        <taxon>Triparma</taxon>
    </lineage>
</organism>
<feature type="compositionally biased region" description="Acidic residues" evidence="1">
    <location>
        <begin position="162"/>
        <end position="175"/>
    </location>
</feature>
<gene>
    <name evidence="2" type="ORF">TrLO_g5964</name>
</gene>
<protein>
    <submittedName>
        <fullName evidence="2">Uncharacterized protein</fullName>
    </submittedName>
</protein>
<feature type="region of interest" description="Disordered" evidence="1">
    <location>
        <begin position="41"/>
        <end position="127"/>
    </location>
</feature>
<feature type="compositionally biased region" description="Basic and acidic residues" evidence="1">
    <location>
        <begin position="107"/>
        <end position="127"/>
    </location>
</feature>
<dbReference type="AlphaFoldDB" id="A0A9W6ZL85"/>
<dbReference type="Proteomes" id="UP001165122">
    <property type="component" value="Unassembled WGS sequence"/>
</dbReference>
<sequence length="252" mass="27586">MAMNPTNDGGFMERMIRAKNAVAGAPIPALMAVAPPPPLMAAPSGILESFPPLMPPPSLMDGSGGGAPPNVPPPSAPAGDDEQTEKESEKPSMASDGSFLQKMLAKAAEEKKAAEDAERKRLEAEERRAATVALDNARKEQEAAERLQKSINKETTVVENAFGDDSDSEEDEADYDMSTVRKTVAYIFEAKDWKGRLEKLKVKSKTDKRLGFIIDRACPEGKAFVSQVQSEEAKRMTSFEDDERDRKRSRRN</sequence>